<organism evidence="1 2">
    <name type="scientific">Clonostachys chloroleuca</name>
    <dbReference type="NCBI Taxonomy" id="1926264"/>
    <lineage>
        <taxon>Eukaryota</taxon>
        <taxon>Fungi</taxon>
        <taxon>Dikarya</taxon>
        <taxon>Ascomycota</taxon>
        <taxon>Pezizomycotina</taxon>
        <taxon>Sordariomycetes</taxon>
        <taxon>Hypocreomycetidae</taxon>
        <taxon>Hypocreales</taxon>
        <taxon>Bionectriaceae</taxon>
        <taxon>Clonostachys</taxon>
    </lineage>
</organism>
<comment type="caution">
    <text evidence="1">The sequence shown here is derived from an EMBL/GenBank/DDBJ whole genome shotgun (WGS) entry which is preliminary data.</text>
</comment>
<evidence type="ECO:0000313" key="1">
    <source>
        <dbReference type="EMBL" id="CAI6014487.1"/>
    </source>
</evidence>
<proteinExistence type="predicted"/>
<dbReference type="Gene3D" id="1.50.10.10">
    <property type="match status" value="1"/>
</dbReference>
<dbReference type="EMBL" id="CABFNP030000426">
    <property type="protein sequence ID" value="CAI6014487.1"/>
    <property type="molecule type" value="Genomic_DNA"/>
</dbReference>
<dbReference type="SUPFAM" id="SSF48208">
    <property type="entry name" value="Six-hairpin glycosidases"/>
    <property type="match status" value="1"/>
</dbReference>
<dbReference type="InterPro" id="IPR008928">
    <property type="entry name" value="6-hairpin_glycosidase_sf"/>
</dbReference>
<dbReference type="GO" id="GO:0005975">
    <property type="term" value="P:carbohydrate metabolic process"/>
    <property type="evidence" value="ECO:0007669"/>
    <property type="project" value="InterPro"/>
</dbReference>
<reference evidence="1" key="1">
    <citation type="submission" date="2023-01" db="EMBL/GenBank/DDBJ databases">
        <authorList>
            <person name="Piombo E."/>
        </authorList>
    </citation>
    <scope>NUCLEOTIDE SEQUENCE</scope>
</reference>
<dbReference type="PANTHER" id="PTHR31047:SF0">
    <property type="entry name" value="MEIOTICALLY UP-REGULATED GENE 157 PROTEIN"/>
    <property type="match status" value="1"/>
</dbReference>
<dbReference type="PANTHER" id="PTHR31047">
    <property type="entry name" value="MEIOTICALLY UP-REGULATED GENE 157 PROTEIN"/>
    <property type="match status" value="1"/>
</dbReference>
<keyword evidence="2" id="KW-1185">Reference proteome</keyword>
<dbReference type="Pfam" id="PF06824">
    <property type="entry name" value="Glyco_hydro_125"/>
    <property type="match status" value="1"/>
</dbReference>
<gene>
    <name evidence="1" type="ORF">CCHLO57077_00011455</name>
</gene>
<accession>A0AA35LNZ7</accession>
<dbReference type="InterPro" id="IPR008313">
    <property type="entry name" value="GH125"/>
</dbReference>
<dbReference type="GO" id="GO:0003824">
    <property type="term" value="F:catalytic activity"/>
    <property type="evidence" value="ECO:0007669"/>
    <property type="project" value="UniProtKB-ARBA"/>
</dbReference>
<dbReference type="Proteomes" id="UP001160390">
    <property type="component" value="Unassembled WGS sequence"/>
</dbReference>
<protein>
    <submittedName>
        <fullName evidence="1">Uncharacterized protein</fullName>
    </submittedName>
</protein>
<dbReference type="AlphaFoldDB" id="A0AA35LNZ7"/>
<dbReference type="InterPro" id="IPR012341">
    <property type="entry name" value="6hp_glycosidase-like_sf"/>
</dbReference>
<sequence>MSKPLHLSGQDYASPLSFDLGKAKLNKTVDIGNNGVSASTDQFGRVLQLSTYHPIHGIIVAAPYSQFDKSRYHDPQYVRQYRTKMLQMLANDEEGFGIVVQDLSLTFGLQHLSMSAARSSCTTKRGICVTTTVHVDDGGNFSQTVVLQNPTTAPISVDYLINLRLSVHRASYGQLTEGGPLIPPDCENHLHLEDNTTFSVTNPLLGGCLLGSLALDDKPHVLSGIQESVSAGVLSDAISPMQTKTIDPKSQVTLKTQFTLFASIPDKDPVVPPSTCFRENQCLSSRWRDDSRCSTYIVRRNVDYILGNCVVPMPNDVVGLITDHVALPLGWNRDNYWQWRLLLNVRQHLDKLVEPTQRDVYKSRIEQALKGHLKWAHEVAERPHTFWHRSYVIAGKPKDGPTFQLDQQCYPLLELCDYSDAFPDDKTFVRDLVRGAAVREVLSSIVSRRDASSGLFPTDETPGDDAVDHPFHFSSHVLLWYTIYRIARLFLEHGAPMGFSHQGILDLAASIRRATLKHFIQRTEDEGSEGVQMIAYLVDGLGTKTFYHDANDIPTIFAVQWGFLTSEAEIKAWRNTMAFALSPRNQLGYASGGDFSGLGSVHSKGPWPLGYFQELLYAHMTTDDAGREGAIKRIVGSMQWDGTFGEAVNSENGAVTSKAWFSWPGAMIGAMIVEEGLCF</sequence>
<dbReference type="SMART" id="SM01149">
    <property type="entry name" value="DUF1237"/>
    <property type="match status" value="1"/>
</dbReference>
<evidence type="ECO:0000313" key="2">
    <source>
        <dbReference type="Proteomes" id="UP001160390"/>
    </source>
</evidence>
<name>A0AA35LNZ7_9HYPO</name>